<feature type="signal peptide" evidence="2">
    <location>
        <begin position="1"/>
        <end position="22"/>
    </location>
</feature>
<gene>
    <name evidence="3" type="ORF">SOCE26_084390</name>
</gene>
<organism evidence="3 4">
    <name type="scientific">Sorangium cellulosum</name>
    <name type="common">Polyangium cellulosum</name>
    <dbReference type="NCBI Taxonomy" id="56"/>
    <lineage>
        <taxon>Bacteria</taxon>
        <taxon>Pseudomonadati</taxon>
        <taxon>Myxococcota</taxon>
        <taxon>Polyangia</taxon>
        <taxon>Polyangiales</taxon>
        <taxon>Polyangiaceae</taxon>
        <taxon>Sorangium</taxon>
    </lineage>
</organism>
<feature type="compositionally biased region" description="Low complexity" evidence="1">
    <location>
        <begin position="163"/>
        <end position="208"/>
    </location>
</feature>
<dbReference type="OrthoDB" id="5511418at2"/>
<accession>A0A2L0F664</accession>
<evidence type="ECO:0000313" key="4">
    <source>
        <dbReference type="Proteomes" id="UP000238348"/>
    </source>
</evidence>
<dbReference type="AlphaFoldDB" id="A0A2L0F664"/>
<protein>
    <recommendedName>
        <fullName evidence="5">Secreted protein</fullName>
    </recommendedName>
</protein>
<evidence type="ECO:0000256" key="1">
    <source>
        <dbReference type="SAM" id="MobiDB-lite"/>
    </source>
</evidence>
<dbReference type="EMBL" id="CP012673">
    <property type="protein sequence ID" value="AUX46929.1"/>
    <property type="molecule type" value="Genomic_DNA"/>
</dbReference>
<reference evidence="3 4" key="1">
    <citation type="submission" date="2015-09" db="EMBL/GenBank/DDBJ databases">
        <title>Sorangium comparison.</title>
        <authorList>
            <person name="Zaburannyi N."/>
            <person name="Bunk B."/>
            <person name="Overmann J."/>
            <person name="Mueller R."/>
        </authorList>
    </citation>
    <scope>NUCLEOTIDE SEQUENCE [LARGE SCALE GENOMIC DNA]</scope>
    <source>
        <strain evidence="3 4">So ce26</strain>
    </source>
</reference>
<evidence type="ECO:0008006" key="5">
    <source>
        <dbReference type="Google" id="ProtNLM"/>
    </source>
</evidence>
<proteinExistence type="predicted"/>
<dbReference type="Proteomes" id="UP000238348">
    <property type="component" value="Chromosome"/>
</dbReference>
<keyword evidence="2" id="KW-0732">Signal</keyword>
<sequence>MRARGLALALCAALLVPREARAGEGAEVIVVRPPRAGTLIEEAAVRLAGELRAAGLSARFLDGTPGVEGRAQIEAPGGAFAAIAIVETEGGAVADVWVADRAAKRTIVRRVALGDPGTTNAASDLAVGSAELFRASLLDLSDVERRKLPEQVVRWISEAPRPAAVAPATEPARAGAAAAPAGRPAATRTSAAPPRRAPRSAAPRGRAPGDLRLGLEAGIAVLAGGFGAVPGPYVRVDHGLPSGFRLRGTFVPAAVERRLDAPAGSVALGQTAALVGVSYAAGGEVWPVHPVIAIDAGVYHLSVDGRANPPHRDRRQTWLTAGVSLGGGLGVRLLPQLTALAQLDVLLLAREPVVTIAGAEVGRTGRPVFLPSLGLRLGF</sequence>
<evidence type="ECO:0000256" key="2">
    <source>
        <dbReference type="SAM" id="SignalP"/>
    </source>
</evidence>
<evidence type="ECO:0000313" key="3">
    <source>
        <dbReference type="EMBL" id="AUX46929.1"/>
    </source>
</evidence>
<dbReference type="RefSeq" id="WP_104985029.1">
    <property type="nucleotide sequence ID" value="NZ_CP012673.1"/>
</dbReference>
<feature type="chain" id="PRO_5014811074" description="Secreted protein" evidence="2">
    <location>
        <begin position="23"/>
        <end position="379"/>
    </location>
</feature>
<name>A0A2L0F664_SORCE</name>
<feature type="region of interest" description="Disordered" evidence="1">
    <location>
        <begin position="163"/>
        <end position="209"/>
    </location>
</feature>